<dbReference type="OrthoDB" id="6888491at2"/>
<dbReference type="RefSeq" id="WP_141518880.1">
    <property type="nucleotide sequence ID" value="NZ_VICE01000104.1"/>
</dbReference>
<gene>
    <name evidence="1" type="ORF">FKV25_11145</name>
</gene>
<sequence length="198" mass="20147">MLTACTMCACGADSPGAAPTAGALSPRAPSLEALPDCDEMAALLGGLVDGLVPVDDAESGQGKHRDGAIYGVGCTWLTPRAKSDSVFEAVKGGSLAVGITVSNLPADPADDEAVMREMGMIFDDPRAEAVGGYVVTLDSAFDPAAPLGIMGPQLVIGPTTIIITAGGLYLGEVEELAPITNDRAIDASVALYEAIRER</sequence>
<keyword evidence="2" id="KW-1185">Reference proteome</keyword>
<proteinExistence type="predicted"/>
<comment type="caution">
    <text evidence="1">The sequence shown here is derived from an EMBL/GenBank/DDBJ whole genome shotgun (WGS) entry which is preliminary data.</text>
</comment>
<evidence type="ECO:0000313" key="1">
    <source>
        <dbReference type="EMBL" id="TQD42933.1"/>
    </source>
</evidence>
<name>A0A508A2H7_9GAMM</name>
<reference evidence="1 2" key="1">
    <citation type="submission" date="2019-06" db="EMBL/GenBank/DDBJ databases">
        <title>Lysobacter alkalisoli sp. nov. isolated from saline soil.</title>
        <authorList>
            <person name="Sun J.-Q."/>
            <person name="Xu L."/>
        </authorList>
    </citation>
    <scope>NUCLEOTIDE SEQUENCE [LARGE SCALE GENOMIC DNA]</scope>
    <source>
        <strain evidence="1 2">JCM 31130</strain>
    </source>
</reference>
<dbReference type="AlphaFoldDB" id="A0A508A2H7"/>
<dbReference type="Proteomes" id="UP000318212">
    <property type="component" value="Unassembled WGS sequence"/>
</dbReference>
<protein>
    <submittedName>
        <fullName evidence="1">Lytic murein transglycosylase</fullName>
    </submittedName>
</protein>
<dbReference type="EMBL" id="VICE01000104">
    <property type="protein sequence ID" value="TQD42933.1"/>
    <property type="molecule type" value="Genomic_DNA"/>
</dbReference>
<organism evidence="1 2">
    <name type="scientific">Marilutibacter aestuarii</name>
    <dbReference type="NCBI Taxonomy" id="1706195"/>
    <lineage>
        <taxon>Bacteria</taxon>
        <taxon>Pseudomonadati</taxon>
        <taxon>Pseudomonadota</taxon>
        <taxon>Gammaproteobacteria</taxon>
        <taxon>Lysobacterales</taxon>
        <taxon>Lysobacteraceae</taxon>
        <taxon>Marilutibacter</taxon>
    </lineage>
</organism>
<accession>A0A508A2H7</accession>
<evidence type="ECO:0000313" key="2">
    <source>
        <dbReference type="Proteomes" id="UP000318212"/>
    </source>
</evidence>